<gene>
    <name evidence="2" type="ORF">A4X09_0g7705</name>
</gene>
<sequence>MPAISAAESHGPGQDMHPPSMSTTGNRGMKAQATGGGHSGLNHSSRARERGGGNFASPTAASTWGQADFYEWSSTVLNVGKLRESTTGHVSFFSRSLTCRAQLLAFHGMTIW</sequence>
<reference evidence="2" key="2">
    <citation type="journal article" date="2019" name="IMA Fungus">
        <title>Genome sequencing and comparison of five Tilletia species to identify candidate genes for the detection of regulated species infecting wheat.</title>
        <authorList>
            <person name="Nguyen H.D.T."/>
            <person name="Sultana T."/>
            <person name="Kesanakurti P."/>
            <person name="Hambleton S."/>
        </authorList>
    </citation>
    <scope>NUCLEOTIDE SEQUENCE</scope>
    <source>
        <strain evidence="2">DAOMC 236422</strain>
    </source>
</reference>
<accession>A0A8X7N1F8</accession>
<protein>
    <submittedName>
        <fullName evidence="2">Uncharacterized protein</fullName>
    </submittedName>
</protein>
<organism evidence="2 3">
    <name type="scientific">Tilletia walkeri</name>
    <dbReference type="NCBI Taxonomy" id="117179"/>
    <lineage>
        <taxon>Eukaryota</taxon>
        <taxon>Fungi</taxon>
        <taxon>Dikarya</taxon>
        <taxon>Basidiomycota</taxon>
        <taxon>Ustilaginomycotina</taxon>
        <taxon>Exobasidiomycetes</taxon>
        <taxon>Tilletiales</taxon>
        <taxon>Tilletiaceae</taxon>
        <taxon>Tilletia</taxon>
    </lineage>
</organism>
<evidence type="ECO:0000256" key="1">
    <source>
        <dbReference type="SAM" id="MobiDB-lite"/>
    </source>
</evidence>
<evidence type="ECO:0000313" key="3">
    <source>
        <dbReference type="Proteomes" id="UP000078113"/>
    </source>
</evidence>
<feature type="region of interest" description="Disordered" evidence="1">
    <location>
        <begin position="1"/>
        <end position="59"/>
    </location>
</feature>
<evidence type="ECO:0000313" key="2">
    <source>
        <dbReference type="EMBL" id="KAE8261153.1"/>
    </source>
</evidence>
<proteinExistence type="predicted"/>
<dbReference type="EMBL" id="LWDG02001056">
    <property type="protein sequence ID" value="KAE8261153.1"/>
    <property type="molecule type" value="Genomic_DNA"/>
</dbReference>
<keyword evidence="3" id="KW-1185">Reference proteome</keyword>
<name>A0A8X7N1F8_9BASI</name>
<comment type="caution">
    <text evidence="2">The sequence shown here is derived from an EMBL/GenBank/DDBJ whole genome shotgun (WGS) entry which is preliminary data.</text>
</comment>
<reference evidence="2" key="1">
    <citation type="submission" date="2016-04" db="EMBL/GenBank/DDBJ databases">
        <authorList>
            <person name="Nguyen H.D."/>
            <person name="Samba Siva P."/>
            <person name="Cullis J."/>
            <person name="Levesque C.A."/>
            <person name="Hambleton S."/>
        </authorList>
    </citation>
    <scope>NUCLEOTIDE SEQUENCE</scope>
    <source>
        <strain evidence="2">DAOMC 236422</strain>
    </source>
</reference>
<dbReference type="AlphaFoldDB" id="A0A8X7N1F8"/>
<dbReference type="Proteomes" id="UP000078113">
    <property type="component" value="Unassembled WGS sequence"/>
</dbReference>